<evidence type="ECO:0000313" key="7">
    <source>
        <dbReference type="EMBL" id="QGU01354.1"/>
    </source>
</evidence>
<dbReference type="GO" id="GO:0030416">
    <property type="term" value="P:methylamine metabolic process"/>
    <property type="evidence" value="ECO:0007669"/>
    <property type="project" value="InterPro"/>
</dbReference>
<accession>A0A6B8VIH8</accession>
<proteinExistence type="predicted"/>
<sequence>MSTKLSAWVESPLGQLLGIVSRFGLALVWLVSGYQKIVDPMGFRQSIEAYELFPPELVSLIAVALPPVEILLGIFLLVGLFIAPAAAVSALIMVGFIVGVSSAAVRGLEIDCGCFSAGDGEPSSLGLVIVRDVVFLAMAVWAVVFPYRRFALHP</sequence>
<organism evidence="7 8">
    <name type="scientific">Corynebacterium kalinowskii</name>
    <dbReference type="NCBI Taxonomy" id="2675216"/>
    <lineage>
        <taxon>Bacteria</taxon>
        <taxon>Bacillati</taxon>
        <taxon>Actinomycetota</taxon>
        <taxon>Actinomycetes</taxon>
        <taxon>Mycobacteriales</taxon>
        <taxon>Corynebacteriaceae</taxon>
        <taxon>Corynebacterium</taxon>
    </lineage>
</organism>
<protein>
    <submittedName>
        <fullName evidence="7">Methylamine utilization protein MauE</fullName>
    </submittedName>
</protein>
<feature type="transmembrane region" description="Helical" evidence="5">
    <location>
        <begin position="57"/>
        <end position="78"/>
    </location>
</feature>
<keyword evidence="3 5" id="KW-1133">Transmembrane helix</keyword>
<feature type="transmembrane region" description="Helical" evidence="5">
    <location>
        <begin position="85"/>
        <end position="105"/>
    </location>
</feature>
<evidence type="ECO:0000256" key="5">
    <source>
        <dbReference type="SAM" id="Phobius"/>
    </source>
</evidence>
<evidence type="ECO:0000256" key="2">
    <source>
        <dbReference type="ARBA" id="ARBA00022692"/>
    </source>
</evidence>
<evidence type="ECO:0000256" key="4">
    <source>
        <dbReference type="ARBA" id="ARBA00023136"/>
    </source>
</evidence>
<dbReference type="GO" id="GO:0016020">
    <property type="term" value="C:membrane"/>
    <property type="evidence" value="ECO:0007669"/>
    <property type="project" value="UniProtKB-SubCell"/>
</dbReference>
<comment type="subcellular location">
    <subcellularLocation>
        <location evidence="1">Membrane</location>
        <topology evidence="1">Multi-pass membrane protein</topology>
    </subcellularLocation>
</comment>
<evidence type="ECO:0000256" key="3">
    <source>
        <dbReference type="ARBA" id="ARBA00022989"/>
    </source>
</evidence>
<dbReference type="Pfam" id="PF07291">
    <property type="entry name" value="MauE"/>
    <property type="match status" value="1"/>
</dbReference>
<reference evidence="8" key="1">
    <citation type="submission" date="2019-11" db="EMBL/GenBank/DDBJ databases">
        <title>Complete genome sequence of Corynebacterium kalinowskii 1959, a novel Corynebacterium species isolated from soil of a small paddock in Vilsendorf, Germany.</title>
        <authorList>
            <person name="Schaffert L."/>
            <person name="Ruwe M."/>
            <person name="Milse J."/>
            <person name="Hanuschka K."/>
            <person name="Ortseifen V."/>
            <person name="Droste J."/>
            <person name="Brandt D."/>
            <person name="Schlueter L."/>
            <person name="Kutter Y."/>
            <person name="Vinke S."/>
            <person name="Viehoefer P."/>
            <person name="Jacob L."/>
            <person name="Luebke N.-C."/>
            <person name="Schulte-Berndt E."/>
            <person name="Hain C."/>
            <person name="Linder M."/>
            <person name="Schmidt P."/>
            <person name="Wollenschlaeger L."/>
            <person name="Luttermann T."/>
            <person name="Thieme E."/>
            <person name="Hassa J."/>
            <person name="Haak M."/>
            <person name="Wittchen M."/>
            <person name="Mentz A."/>
            <person name="Persicke M."/>
            <person name="Busche T."/>
            <person name="Ruckert C."/>
        </authorList>
    </citation>
    <scope>NUCLEOTIDE SEQUENCE [LARGE SCALE GENOMIC DNA]</scope>
    <source>
        <strain evidence="8">1959</strain>
    </source>
</reference>
<evidence type="ECO:0000313" key="8">
    <source>
        <dbReference type="Proteomes" id="UP000427071"/>
    </source>
</evidence>
<feature type="transmembrane region" description="Helical" evidence="5">
    <location>
        <begin position="12"/>
        <end position="37"/>
    </location>
</feature>
<keyword evidence="8" id="KW-1185">Reference proteome</keyword>
<dbReference type="RefSeq" id="WP_156191765.1">
    <property type="nucleotide sequence ID" value="NZ_CP046452.1"/>
</dbReference>
<name>A0A6B8VIH8_9CORY</name>
<dbReference type="UniPathway" id="UPA00895"/>
<dbReference type="InterPro" id="IPR009908">
    <property type="entry name" value="Methylamine_util_MauE"/>
</dbReference>
<dbReference type="EMBL" id="CP046452">
    <property type="protein sequence ID" value="QGU01354.1"/>
    <property type="molecule type" value="Genomic_DNA"/>
</dbReference>
<dbReference type="KEGG" id="ckw:CKALI_02320"/>
<evidence type="ECO:0000256" key="1">
    <source>
        <dbReference type="ARBA" id="ARBA00004141"/>
    </source>
</evidence>
<dbReference type="AlphaFoldDB" id="A0A6B8VIH8"/>
<keyword evidence="2 5" id="KW-0812">Transmembrane</keyword>
<dbReference type="Proteomes" id="UP000427071">
    <property type="component" value="Chromosome"/>
</dbReference>
<keyword evidence="4 5" id="KW-0472">Membrane</keyword>
<evidence type="ECO:0000259" key="6">
    <source>
        <dbReference type="Pfam" id="PF07291"/>
    </source>
</evidence>
<feature type="domain" description="Methylamine utilisation protein MauE" evidence="6">
    <location>
        <begin position="16"/>
        <end position="144"/>
    </location>
</feature>
<feature type="transmembrane region" description="Helical" evidence="5">
    <location>
        <begin position="125"/>
        <end position="147"/>
    </location>
</feature>
<gene>
    <name evidence="7" type="ORF">CKALI_02320</name>
</gene>